<dbReference type="Proteomes" id="UP000031671">
    <property type="component" value="Unassembled WGS sequence"/>
</dbReference>
<dbReference type="PROSITE" id="PS51257">
    <property type="entry name" value="PROKAR_LIPOPROTEIN"/>
    <property type="match status" value="1"/>
</dbReference>
<dbReference type="RefSeq" id="WP_261835744.1">
    <property type="nucleotide sequence ID" value="NZ_AP024882.1"/>
</dbReference>
<dbReference type="Pfam" id="PF13590">
    <property type="entry name" value="DUF4136"/>
    <property type="match status" value="1"/>
</dbReference>
<reference evidence="3 4" key="1">
    <citation type="submission" date="2015-01" db="EMBL/GenBank/DDBJ databases">
        <title>Vibrio sp. C1 JCM 19231 whole genome shotgun sequence.</title>
        <authorList>
            <person name="Sawabe T."/>
            <person name="Meirelles P."/>
            <person name="Feng G."/>
            <person name="Sayaka M."/>
            <person name="Hattori M."/>
            <person name="Ohkuma M."/>
        </authorList>
    </citation>
    <scope>NUCLEOTIDE SEQUENCE [LARGE SCALE GENOMIC DNA]</scope>
    <source>
        <strain evidence="4">JCM 19231</strain>
    </source>
</reference>
<name>A0A0B8P4M9_9VIBR</name>
<dbReference type="InterPro" id="IPR025411">
    <property type="entry name" value="DUF4136"/>
</dbReference>
<dbReference type="AlphaFoldDB" id="A0A0B8P4M9"/>
<accession>A0A0B8P4M9</accession>
<gene>
    <name evidence="3" type="ORF">JCM19231_1410</name>
</gene>
<sequence length="185" mass="20434">MKWISALLASAALTACVTSPVEKENNFAIGVAISGDFQFIPAGAKTYAWHPTSGVTYVGKSVDKKTLRHMFNDAIENTLAEKGYVRVTMEQSPNFVVGYGLAVESELSDEEIYSKTQLSTGIPTADFKEDEKGTLFIAMYNYPLLEPKWKALAQSGAKAERDPEHSERRINSYVDTVLRDMPTAQ</sequence>
<evidence type="ECO:0000313" key="4">
    <source>
        <dbReference type="Proteomes" id="UP000031671"/>
    </source>
</evidence>
<feature type="region of interest" description="Disordered" evidence="1">
    <location>
        <begin position="155"/>
        <end position="174"/>
    </location>
</feature>
<protein>
    <recommendedName>
        <fullName evidence="2">DUF4136 domain-containing protein</fullName>
    </recommendedName>
</protein>
<organism evidence="3 4">
    <name type="scientific">Vibrio ishigakensis</name>
    <dbReference type="NCBI Taxonomy" id="1481914"/>
    <lineage>
        <taxon>Bacteria</taxon>
        <taxon>Pseudomonadati</taxon>
        <taxon>Pseudomonadota</taxon>
        <taxon>Gammaproteobacteria</taxon>
        <taxon>Vibrionales</taxon>
        <taxon>Vibrionaceae</taxon>
        <taxon>Vibrio</taxon>
    </lineage>
</organism>
<evidence type="ECO:0000259" key="2">
    <source>
        <dbReference type="Pfam" id="PF13590"/>
    </source>
</evidence>
<feature type="domain" description="DUF4136" evidence="2">
    <location>
        <begin position="44"/>
        <end position="182"/>
    </location>
</feature>
<keyword evidence="4" id="KW-1185">Reference proteome</keyword>
<reference evidence="3 4" key="2">
    <citation type="submission" date="2015-01" db="EMBL/GenBank/DDBJ databases">
        <authorList>
            <consortium name="NBRP consortium"/>
            <person name="Sawabe T."/>
            <person name="Meirelles P."/>
            <person name="Feng G."/>
            <person name="Sayaka M."/>
            <person name="Hattori M."/>
            <person name="Ohkuma M."/>
        </authorList>
    </citation>
    <scope>NUCLEOTIDE SEQUENCE [LARGE SCALE GENOMIC DNA]</scope>
    <source>
        <strain evidence="4">JCM 19231</strain>
    </source>
</reference>
<evidence type="ECO:0000313" key="3">
    <source>
        <dbReference type="EMBL" id="GAM57899.1"/>
    </source>
</evidence>
<proteinExistence type="predicted"/>
<feature type="compositionally biased region" description="Basic and acidic residues" evidence="1">
    <location>
        <begin position="158"/>
        <end position="170"/>
    </location>
</feature>
<comment type="caution">
    <text evidence="3">The sequence shown here is derived from an EMBL/GenBank/DDBJ whole genome shotgun (WGS) entry which is preliminary data.</text>
</comment>
<evidence type="ECO:0000256" key="1">
    <source>
        <dbReference type="SAM" id="MobiDB-lite"/>
    </source>
</evidence>
<dbReference type="EMBL" id="BBRZ01000067">
    <property type="protein sequence ID" value="GAM57899.1"/>
    <property type="molecule type" value="Genomic_DNA"/>
</dbReference>